<comment type="caution">
    <text evidence="1">The sequence shown here is derived from an EMBL/GenBank/DDBJ whole genome shotgun (WGS) entry which is preliminary data.</text>
</comment>
<dbReference type="Gene3D" id="3.30.1490.20">
    <property type="entry name" value="ATP-grasp fold, A domain"/>
    <property type="match status" value="1"/>
</dbReference>
<reference evidence="2" key="1">
    <citation type="journal article" date="2019" name="Int. J. Syst. Evol. Microbiol.">
        <title>The Global Catalogue of Microorganisms (GCM) 10K type strain sequencing project: providing services to taxonomists for standard genome sequencing and annotation.</title>
        <authorList>
            <consortium name="The Broad Institute Genomics Platform"/>
            <consortium name="The Broad Institute Genome Sequencing Center for Infectious Disease"/>
            <person name="Wu L."/>
            <person name="Ma J."/>
        </authorList>
    </citation>
    <scope>NUCLEOTIDE SEQUENCE [LARGE SCALE GENOMIC DNA]</scope>
    <source>
        <strain evidence="2">CGMCC 1.14993</strain>
    </source>
</reference>
<dbReference type="Pfam" id="PF14398">
    <property type="entry name" value="ATPgrasp_YheCD"/>
    <property type="match status" value="1"/>
</dbReference>
<dbReference type="RefSeq" id="WP_087999904.1">
    <property type="nucleotide sequence ID" value="NZ_BMHB01000001.1"/>
</dbReference>
<dbReference type="GO" id="GO:0005737">
    <property type="term" value="C:cytoplasm"/>
    <property type="evidence" value="ECO:0007669"/>
    <property type="project" value="TreeGrafter"/>
</dbReference>
<name>A0A8J3ALU4_9BACI</name>
<dbReference type="InterPro" id="IPR026838">
    <property type="entry name" value="YheC/D"/>
</dbReference>
<sequence>MQSFPKHSSPQSFVIVTDTVNEKSIQPLGTITSLCEEFTDLCEEHEMNFYVTTFQKLISNELVGYKRNESGWFLTEVNSPSIIHNRIHSRKLERSKEFKQLSSALSNQNIPFFNARFLNKLEVFKSFIESPYLKPYVPYTEECISEDQLNSFLQKYQTVFIKPIHGSQGRNIFKVTKEKEHYRLQNSQNSDEEKQFETIHQLFQTIKPQLKRRTYIIQEGLPLIMKDHRLVDFRFLCHKNKFNKWEVTSTVARIGHPTQFVSNLARGGDLEKIDEFLSQYLPKKERIHFKKLLTELAIECCKCIDISFDGLFAEFGVDLAIDEQFNPWVIELNSKPSKDLQIVDPLHKIRPSTKAIFSLVQSYL</sequence>
<dbReference type="PANTHER" id="PTHR21621:SF0">
    <property type="entry name" value="BETA-CITRYLGLUTAMATE SYNTHASE B-RELATED"/>
    <property type="match status" value="1"/>
</dbReference>
<protein>
    <recommendedName>
        <fullName evidence="3">ATP-grasp domain-containing protein</fullName>
    </recommendedName>
</protein>
<dbReference type="PANTHER" id="PTHR21621">
    <property type="entry name" value="RIBOSOMAL PROTEIN S6 MODIFICATION PROTEIN"/>
    <property type="match status" value="1"/>
</dbReference>
<keyword evidence="2" id="KW-1185">Reference proteome</keyword>
<evidence type="ECO:0008006" key="3">
    <source>
        <dbReference type="Google" id="ProtNLM"/>
    </source>
</evidence>
<dbReference type="OrthoDB" id="7869153at2"/>
<accession>A0A8J3ALU4</accession>
<dbReference type="EMBL" id="BMHB01000001">
    <property type="protein sequence ID" value="GGI15120.1"/>
    <property type="molecule type" value="Genomic_DNA"/>
</dbReference>
<gene>
    <name evidence="1" type="ORF">GCM10007380_26380</name>
</gene>
<organism evidence="1 2">
    <name type="scientific">Gottfriedia solisilvae</name>
    <dbReference type="NCBI Taxonomy" id="1516104"/>
    <lineage>
        <taxon>Bacteria</taxon>
        <taxon>Bacillati</taxon>
        <taxon>Bacillota</taxon>
        <taxon>Bacilli</taxon>
        <taxon>Bacillales</taxon>
        <taxon>Bacillaceae</taxon>
        <taxon>Gottfriedia</taxon>
    </lineage>
</organism>
<dbReference type="Gene3D" id="3.30.470.20">
    <property type="entry name" value="ATP-grasp fold, B domain"/>
    <property type="match status" value="1"/>
</dbReference>
<dbReference type="Proteomes" id="UP000626244">
    <property type="component" value="Unassembled WGS sequence"/>
</dbReference>
<proteinExistence type="predicted"/>
<evidence type="ECO:0000313" key="2">
    <source>
        <dbReference type="Proteomes" id="UP000626244"/>
    </source>
</evidence>
<dbReference type="GO" id="GO:0016879">
    <property type="term" value="F:ligase activity, forming carbon-nitrogen bonds"/>
    <property type="evidence" value="ECO:0007669"/>
    <property type="project" value="TreeGrafter"/>
</dbReference>
<dbReference type="SUPFAM" id="SSF56059">
    <property type="entry name" value="Glutathione synthetase ATP-binding domain-like"/>
    <property type="match status" value="1"/>
</dbReference>
<dbReference type="AlphaFoldDB" id="A0A8J3ALU4"/>
<dbReference type="GO" id="GO:0005524">
    <property type="term" value="F:ATP binding"/>
    <property type="evidence" value="ECO:0007669"/>
    <property type="project" value="InterPro"/>
</dbReference>
<dbReference type="InterPro" id="IPR013815">
    <property type="entry name" value="ATP_grasp_subdomain_1"/>
</dbReference>
<evidence type="ECO:0000313" key="1">
    <source>
        <dbReference type="EMBL" id="GGI15120.1"/>
    </source>
</evidence>